<dbReference type="CAZy" id="GT51">
    <property type="family name" value="Glycosyltransferase Family 51"/>
</dbReference>
<evidence type="ECO:0000256" key="10">
    <source>
        <dbReference type="ARBA" id="ARBA00022960"/>
    </source>
</evidence>
<organism evidence="21 22">
    <name type="scientific">Roseiflexus castenholzii (strain DSM 13941 / HLO8)</name>
    <dbReference type="NCBI Taxonomy" id="383372"/>
    <lineage>
        <taxon>Bacteria</taxon>
        <taxon>Bacillati</taxon>
        <taxon>Chloroflexota</taxon>
        <taxon>Chloroflexia</taxon>
        <taxon>Chloroflexales</taxon>
        <taxon>Roseiflexineae</taxon>
        <taxon>Roseiflexaceae</taxon>
        <taxon>Roseiflexus</taxon>
    </lineage>
</organism>
<keyword evidence="4" id="KW-1003">Cell membrane</keyword>
<evidence type="ECO:0000256" key="6">
    <source>
        <dbReference type="ARBA" id="ARBA00022670"/>
    </source>
</evidence>
<evidence type="ECO:0000256" key="11">
    <source>
        <dbReference type="ARBA" id="ARBA00022984"/>
    </source>
</evidence>
<comment type="catalytic activity">
    <reaction evidence="15">
        <text>Preferential cleavage: (Ac)2-L-Lys-D-Ala-|-D-Ala. Also transpeptidation of peptidyl-alanyl moieties that are N-acyl substituents of D-alanine.</text>
        <dbReference type="EC" id="3.4.16.4"/>
    </reaction>
</comment>
<dbReference type="InterPro" id="IPR009647">
    <property type="entry name" value="PBP_C"/>
</dbReference>
<dbReference type="GO" id="GO:0030288">
    <property type="term" value="C:outer membrane-bounded periplasmic space"/>
    <property type="evidence" value="ECO:0007669"/>
    <property type="project" value="TreeGrafter"/>
</dbReference>
<evidence type="ECO:0000259" key="20">
    <source>
        <dbReference type="Pfam" id="PF06832"/>
    </source>
</evidence>
<dbReference type="Gene3D" id="3.40.710.10">
    <property type="entry name" value="DD-peptidase/beta-lactamase superfamily"/>
    <property type="match status" value="1"/>
</dbReference>
<evidence type="ECO:0000256" key="15">
    <source>
        <dbReference type="ARBA" id="ARBA00034000"/>
    </source>
</evidence>
<evidence type="ECO:0000256" key="2">
    <source>
        <dbReference type="ARBA" id="ARBA00007090"/>
    </source>
</evidence>
<evidence type="ECO:0000256" key="13">
    <source>
        <dbReference type="ARBA" id="ARBA00023268"/>
    </source>
</evidence>
<dbReference type="STRING" id="383372.Rcas_2605"/>
<keyword evidence="14" id="KW-0961">Cell wall biogenesis/degradation</keyword>
<dbReference type="Pfam" id="PF06832">
    <property type="entry name" value="BiPBP_C"/>
    <property type="match status" value="1"/>
</dbReference>
<dbReference type="AlphaFoldDB" id="A7NMB6"/>
<keyword evidence="6" id="KW-0645">Protease</keyword>
<keyword evidence="5" id="KW-0121">Carboxypeptidase</keyword>
<dbReference type="Pfam" id="PF00905">
    <property type="entry name" value="Transpeptidase"/>
    <property type="match status" value="1"/>
</dbReference>
<dbReference type="eggNOG" id="COG0744">
    <property type="taxonomic scope" value="Bacteria"/>
</dbReference>
<evidence type="ECO:0000256" key="8">
    <source>
        <dbReference type="ARBA" id="ARBA00022679"/>
    </source>
</evidence>
<dbReference type="Proteomes" id="UP000000263">
    <property type="component" value="Chromosome"/>
</dbReference>
<dbReference type="GO" id="GO:0071555">
    <property type="term" value="P:cell wall organization"/>
    <property type="evidence" value="ECO:0007669"/>
    <property type="project" value="UniProtKB-KW"/>
</dbReference>
<feature type="domain" description="Penicillin-binding protein transpeptidase" evidence="18">
    <location>
        <begin position="343"/>
        <end position="604"/>
    </location>
</feature>
<dbReference type="NCBIfam" id="TIGR02074">
    <property type="entry name" value="PBP_1a_fam"/>
    <property type="match status" value="1"/>
</dbReference>
<dbReference type="GO" id="GO:0008658">
    <property type="term" value="F:penicillin binding"/>
    <property type="evidence" value="ECO:0007669"/>
    <property type="project" value="InterPro"/>
</dbReference>
<proteinExistence type="inferred from homology"/>
<dbReference type="EC" id="2.4.1.129" evidence="21"/>
<evidence type="ECO:0000313" key="21">
    <source>
        <dbReference type="EMBL" id="ABU58678.1"/>
    </source>
</evidence>
<dbReference type="GO" id="GO:0005886">
    <property type="term" value="C:plasma membrane"/>
    <property type="evidence" value="ECO:0007669"/>
    <property type="project" value="UniProtKB-SubCell"/>
</dbReference>
<dbReference type="KEGG" id="rca:Rcas_2605"/>
<evidence type="ECO:0000256" key="14">
    <source>
        <dbReference type="ARBA" id="ARBA00023316"/>
    </source>
</evidence>
<dbReference type="GO" id="GO:0008360">
    <property type="term" value="P:regulation of cell shape"/>
    <property type="evidence" value="ECO:0007669"/>
    <property type="project" value="UniProtKB-KW"/>
</dbReference>
<evidence type="ECO:0000256" key="7">
    <source>
        <dbReference type="ARBA" id="ARBA00022676"/>
    </source>
</evidence>
<dbReference type="GO" id="GO:0009002">
    <property type="term" value="F:serine-type D-Ala-D-Ala carboxypeptidase activity"/>
    <property type="evidence" value="ECO:0007669"/>
    <property type="project" value="UniProtKB-EC"/>
</dbReference>
<keyword evidence="22" id="KW-1185">Reference proteome</keyword>
<keyword evidence="12 17" id="KW-0472">Membrane</keyword>
<dbReference type="Gene3D" id="1.10.3810.10">
    <property type="entry name" value="Biosynthetic peptidoglycan transglycosylase-like"/>
    <property type="match status" value="1"/>
</dbReference>
<dbReference type="GO" id="GO:0006508">
    <property type="term" value="P:proteolysis"/>
    <property type="evidence" value="ECO:0007669"/>
    <property type="project" value="UniProtKB-KW"/>
</dbReference>
<feature type="domain" description="Glycosyl transferase family 51" evidence="19">
    <location>
        <begin position="74"/>
        <end position="244"/>
    </location>
</feature>
<feature type="domain" description="Penicillin-binding C-terminal" evidence="20">
    <location>
        <begin position="761"/>
        <end position="841"/>
    </location>
</feature>
<dbReference type="RefSeq" id="WP_012121102.1">
    <property type="nucleotide sequence ID" value="NC_009767.1"/>
</dbReference>
<evidence type="ECO:0000313" key="22">
    <source>
        <dbReference type="Proteomes" id="UP000000263"/>
    </source>
</evidence>
<dbReference type="HOGENOM" id="CLU_006354_2_4_0"/>
<dbReference type="InterPro" id="IPR001264">
    <property type="entry name" value="Glyco_trans_51"/>
</dbReference>
<dbReference type="GO" id="GO:0009252">
    <property type="term" value="P:peptidoglycan biosynthetic process"/>
    <property type="evidence" value="ECO:0007669"/>
    <property type="project" value="UniProtKB-KW"/>
</dbReference>
<evidence type="ECO:0000256" key="17">
    <source>
        <dbReference type="SAM" id="Phobius"/>
    </source>
</evidence>
<sequence length="853" mass="91882">MAQWSDGKRLGRFFRETLRAAGAGVVVLALLCIWLWVSTDLPSPERLRARAALGATRVLDRHGRLLYSVPDPMGAQRRPIPLSQMSPALIQATIAAEDASFYDNPGIDLRGIARAIWLNLRKGQIVAGGSTITQQLARSFLIDPTLAQERSLERKAREIVLALKLTAVLSKDEILELYLNQTYYGAMSYGVEAASQRFFGKSARDLDLAEAALLAGLPQAPSRYDPFASPDAARARQRDVLAAMVRTGFITPTEAESAADEPLHFRSNCVTPGCLPRAPHFVFFVLEQLAAELGPDAVARGGLTITTTLDLGLQEAAELALRRHLEALTNPRDGSPDRRARNGAVVVLNPRDGAILAMVGSPDFTNDAIQGQVNAALALRQPGSAIKPLTYAAALERGWTPATTILDIPTAFTDAHGRVYAPQNYDRAFHGPLSLREALATSSNVAAVRTLDFIGIPALLEMASRLGIRSLGDEPGRFGLALTLGGGEVTLLELTGAYAAFANGGMRVTPYAIRDISSASLPDTSTPRTREAPLPALDPQIAYLISDMLSDRYARMRAFGGALDIDRPAAVKTGTTTDWRDNWTIGYTPDRAVGVWIGNADGRRMEAVSGVTGAAPVWRQVMLAAHQGLPPRSFVPPPGIVEVTICAEGGLLPSPVCPATRLERFAAGTAPQRPDDTHVMVRVDPARECRAPDDYPQTRTMLRIYRLLPPEAEPWAVSAGVPRPPRAVCPLLPDSARERRDAAHPAGNAQTGEETNVSTWQSIPLVITSPAHGAVFALSPGVSIEHQRIAITAGAIRDIEEVTVFVDSEPVAVAPRAFWQLQPGIHRVWAEGRDASGRIVRSPVVEFEVRSAP</sequence>
<evidence type="ECO:0000256" key="4">
    <source>
        <dbReference type="ARBA" id="ARBA00022475"/>
    </source>
</evidence>
<feature type="transmembrane region" description="Helical" evidence="17">
    <location>
        <begin position="20"/>
        <end position="37"/>
    </location>
</feature>
<keyword evidence="17" id="KW-0812">Transmembrane</keyword>
<dbReference type="InterPro" id="IPR036950">
    <property type="entry name" value="PBP_transglycosylase"/>
</dbReference>
<evidence type="ECO:0000256" key="9">
    <source>
        <dbReference type="ARBA" id="ARBA00022801"/>
    </source>
</evidence>
<keyword evidence="8 21" id="KW-0808">Transferase</keyword>
<dbReference type="PANTHER" id="PTHR32282">
    <property type="entry name" value="BINDING PROTEIN TRANSPEPTIDASE, PUTATIVE-RELATED"/>
    <property type="match status" value="1"/>
</dbReference>
<reference evidence="21 22" key="1">
    <citation type="submission" date="2007-08" db="EMBL/GenBank/DDBJ databases">
        <title>Complete sequence of Roseiflexus castenholzii DSM 13941.</title>
        <authorList>
            <consortium name="US DOE Joint Genome Institute"/>
            <person name="Copeland A."/>
            <person name="Lucas S."/>
            <person name="Lapidus A."/>
            <person name="Barry K."/>
            <person name="Glavina del Rio T."/>
            <person name="Dalin E."/>
            <person name="Tice H."/>
            <person name="Pitluck S."/>
            <person name="Thompson L.S."/>
            <person name="Brettin T."/>
            <person name="Bruce D."/>
            <person name="Detter J.C."/>
            <person name="Han C."/>
            <person name="Tapia R."/>
            <person name="Schmutz J."/>
            <person name="Larimer F."/>
            <person name="Land M."/>
            <person name="Hauser L."/>
            <person name="Kyrpides N."/>
            <person name="Mikhailova N."/>
            <person name="Bryant D.A."/>
            <person name="Hanada S."/>
            <person name="Tsukatani Y."/>
            <person name="Richardson P."/>
        </authorList>
    </citation>
    <scope>NUCLEOTIDE SEQUENCE [LARGE SCALE GENOMIC DNA]</scope>
    <source>
        <strain evidence="22">DSM 13941 / HLO8</strain>
    </source>
</reference>
<dbReference type="InterPro" id="IPR012338">
    <property type="entry name" value="Beta-lactam/transpept-like"/>
</dbReference>
<evidence type="ECO:0000256" key="1">
    <source>
        <dbReference type="ARBA" id="ARBA00004236"/>
    </source>
</evidence>
<comment type="catalytic activity">
    <reaction evidence="16">
        <text>[GlcNAc-(1-&gt;4)-Mur2Ac(oyl-L-Ala-gamma-D-Glu-L-Lys-D-Ala-D-Ala)](n)-di-trans,octa-cis-undecaprenyl diphosphate + beta-D-GlcNAc-(1-&gt;4)-Mur2Ac(oyl-L-Ala-gamma-D-Glu-L-Lys-D-Ala-D-Ala)-di-trans,octa-cis-undecaprenyl diphosphate = [GlcNAc-(1-&gt;4)-Mur2Ac(oyl-L-Ala-gamma-D-Glu-L-Lys-D-Ala-D-Ala)](n+1)-di-trans,octa-cis-undecaprenyl diphosphate + di-trans,octa-cis-undecaprenyl diphosphate + H(+)</text>
        <dbReference type="Rhea" id="RHEA:23708"/>
        <dbReference type="Rhea" id="RHEA-COMP:9602"/>
        <dbReference type="Rhea" id="RHEA-COMP:9603"/>
        <dbReference type="ChEBI" id="CHEBI:15378"/>
        <dbReference type="ChEBI" id="CHEBI:58405"/>
        <dbReference type="ChEBI" id="CHEBI:60033"/>
        <dbReference type="ChEBI" id="CHEBI:78435"/>
        <dbReference type="EC" id="2.4.99.28"/>
    </reaction>
</comment>
<comment type="similarity">
    <text evidence="3">In the N-terminal section; belongs to the glycosyltransferase 51 family.</text>
</comment>
<comment type="subcellular location">
    <subcellularLocation>
        <location evidence="1">Cell membrane</location>
    </subcellularLocation>
</comment>
<evidence type="ECO:0000256" key="16">
    <source>
        <dbReference type="ARBA" id="ARBA00049902"/>
    </source>
</evidence>
<dbReference type="EMBL" id="CP000804">
    <property type="protein sequence ID" value="ABU58678.1"/>
    <property type="molecule type" value="Genomic_DNA"/>
</dbReference>
<comment type="similarity">
    <text evidence="2">In the C-terminal section; belongs to the transpeptidase family.</text>
</comment>
<evidence type="ECO:0000256" key="5">
    <source>
        <dbReference type="ARBA" id="ARBA00022645"/>
    </source>
</evidence>
<evidence type="ECO:0000256" key="3">
    <source>
        <dbReference type="ARBA" id="ARBA00007739"/>
    </source>
</evidence>
<keyword evidence="10" id="KW-0133">Cell shape</keyword>
<evidence type="ECO:0000259" key="19">
    <source>
        <dbReference type="Pfam" id="PF00912"/>
    </source>
</evidence>
<evidence type="ECO:0000259" key="18">
    <source>
        <dbReference type="Pfam" id="PF00905"/>
    </source>
</evidence>
<dbReference type="InterPro" id="IPR023346">
    <property type="entry name" value="Lysozyme-like_dom_sf"/>
</dbReference>
<protein>
    <submittedName>
        <fullName evidence="21">Penicillin-binding protein, 1A family</fullName>
        <ecNumber evidence="21">2.4.1.129</ecNumber>
    </submittedName>
</protein>
<accession>A7NMB6</accession>
<dbReference type="InterPro" id="IPR050396">
    <property type="entry name" value="Glycosyltr_51/Transpeptidase"/>
</dbReference>
<gene>
    <name evidence="21" type="ordered locus">Rcas_2605</name>
</gene>
<keyword evidence="11" id="KW-0573">Peptidoglycan synthesis</keyword>
<keyword evidence="9" id="KW-0378">Hydrolase</keyword>
<dbReference type="GO" id="GO:0008955">
    <property type="term" value="F:peptidoglycan glycosyltransferase activity"/>
    <property type="evidence" value="ECO:0007669"/>
    <property type="project" value="UniProtKB-EC"/>
</dbReference>
<dbReference type="InterPro" id="IPR001460">
    <property type="entry name" value="PCN-bd_Tpept"/>
</dbReference>
<dbReference type="Pfam" id="PF00912">
    <property type="entry name" value="Transgly"/>
    <property type="match status" value="1"/>
</dbReference>
<evidence type="ECO:0000256" key="12">
    <source>
        <dbReference type="ARBA" id="ARBA00023136"/>
    </source>
</evidence>
<dbReference type="SUPFAM" id="SSF53955">
    <property type="entry name" value="Lysozyme-like"/>
    <property type="match status" value="1"/>
</dbReference>
<keyword evidence="13" id="KW-0511">Multifunctional enzyme</keyword>
<dbReference type="FunFam" id="1.10.3810.10:FF:000001">
    <property type="entry name" value="Penicillin-binding protein 1A"/>
    <property type="match status" value="1"/>
</dbReference>
<name>A7NMB6_ROSCS</name>
<keyword evidence="17" id="KW-1133">Transmembrane helix</keyword>
<keyword evidence="7 21" id="KW-0328">Glycosyltransferase</keyword>
<dbReference type="SUPFAM" id="SSF56601">
    <property type="entry name" value="beta-lactamase/transpeptidase-like"/>
    <property type="match status" value="1"/>
</dbReference>
<dbReference type="PANTHER" id="PTHR32282:SF11">
    <property type="entry name" value="PENICILLIN-BINDING PROTEIN 1B"/>
    <property type="match status" value="1"/>
</dbReference>